<protein>
    <submittedName>
        <fullName evidence="1">Uncharacterized protein</fullName>
    </submittedName>
</protein>
<comment type="caution">
    <text evidence="1">The sequence shown here is derived from an EMBL/GenBank/DDBJ whole genome shotgun (WGS) entry which is preliminary data.</text>
</comment>
<dbReference type="AlphaFoldDB" id="A0A6B1D9F7"/>
<dbReference type="EMBL" id="VXMH01000075">
    <property type="protein sequence ID" value="MYC96169.1"/>
    <property type="molecule type" value="Genomic_DNA"/>
</dbReference>
<accession>A0A6B1D9F7</accession>
<reference evidence="1" key="1">
    <citation type="submission" date="2019-09" db="EMBL/GenBank/DDBJ databases">
        <title>Characterisation of the sponge microbiome using genome-centric metagenomics.</title>
        <authorList>
            <person name="Engelberts J.P."/>
            <person name="Robbins S.J."/>
            <person name="De Goeij J.M."/>
            <person name="Aranda M."/>
            <person name="Bell S.C."/>
            <person name="Webster N.S."/>
        </authorList>
    </citation>
    <scope>NUCLEOTIDE SEQUENCE</scope>
    <source>
        <strain evidence="1">SB0661_bin_32</strain>
    </source>
</reference>
<evidence type="ECO:0000313" key="1">
    <source>
        <dbReference type="EMBL" id="MYC96169.1"/>
    </source>
</evidence>
<proteinExistence type="predicted"/>
<gene>
    <name evidence="1" type="ORF">F4X14_14495</name>
</gene>
<sequence>MQAEREKEFGAARERLEAERKRIQAEISSYPTPIAGCDEQFNYLLERRSQVRRELARLVEEESLRRGAQRGERV</sequence>
<organism evidence="1">
    <name type="scientific">Caldilineaceae bacterium SB0661_bin_32</name>
    <dbReference type="NCBI Taxonomy" id="2605255"/>
    <lineage>
        <taxon>Bacteria</taxon>
        <taxon>Bacillati</taxon>
        <taxon>Chloroflexota</taxon>
        <taxon>Caldilineae</taxon>
        <taxon>Caldilineales</taxon>
        <taxon>Caldilineaceae</taxon>
    </lineage>
</organism>
<name>A0A6B1D9F7_9CHLR</name>